<organism evidence="1 2">
    <name type="scientific">Clostridium innocuum</name>
    <dbReference type="NCBI Taxonomy" id="1522"/>
    <lineage>
        <taxon>Bacteria</taxon>
        <taxon>Bacillati</taxon>
        <taxon>Bacillota</taxon>
        <taxon>Clostridia</taxon>
        <taxon>Eubacteriales</taxon>
        <taxon>Clostridiaceae</taxon>
        <taxon>Clostridium</taxon>
    </lineage>
</organism>
<dbReference type="AlphaFoldDB" id="A0AAP9SF29"/>
<reference evidence="1 2" key="1">
    <citation type="submission" date="2020-02" db="EMBL/GenBank/DDBJ databases">
        <authorList>
            <person name="Kociolek L.K."/>
            <person name="Ozer E.A."/>
        </authorList>
    </citation>
    <scope>NUCLEOTIDE SEQUENCE [LARGE SCALE GENOMIC DNA]</scope>
    <source>
        <strain evidence="1 2">ATCC 14501</strain>
    </source>
</reference>
<gene>
    <name evidence="1" type="ORF">G4D54_08345</name>
</gene>
<dbReference type="Proteomes" id="UP000503330">
    <property type="component" value="Chromosome"/>
</dbReference>
<dbReference type="RefSeq" id="WP_002608502.1">
    <property type="nucleotide sequence ID" value="NZ_BAAACC010000019.1"/>
</dbReference>
<evidence type="ECO:0000313" key="1">
    <source>
        <dbReference type="EMBL" id="QJA02428.1"/>
    </source>
</evidence>
<accession>A0AAP9SF29</accession>
<dbReference type="EMBL" id="CP048838">
    <property type="protein sequence ID" value="QJA02428.1"/>
    <property type="molecule type" value="Genomic_DNA"/>
</dbReference>
<protein>
    <submittedName>
        <fullName evidence="1">Uncharacterized protein</fullName>
    </submittedName>
</protein>
<proteinExistence type="predicted"/>
<name>A0AAP9SF29_CLOIN</name>
<sequence>MHISAIVHCSLSTSEIVLGCEGFHKEQMELSRLLSLAKSTESINCFVLAES</sequence>
<evidence type="ECO:0000313" key="2">
    <source>
        <dbReference type="Proteomes" id="UP000503330"/>
    </source>
</evidence>
<dbReference type="GeneID" id="61925540"/>